<dbReference type="PANTHER" id="PTHR43433:SF1">
    <property type="entry name" value="BLL5160 PROTEIN"/>
    <property type="match status" value="1"/>
</dbReference>
<dbReference type="EMBL" id="JAGEPF010000018">
    <property type="protein sequence ID" value="MBO2461766.1"/>
    <property type="molecule type" value="Genomic_DNA"/>
</dbReference>
<reference evidence="2 3" key="1">
    <citation type="submission" date="2021-03" db="EMBL/GenBank/DDBJ databases">
        <title>Actinomadura violae sp. nov., isolated from lichen in Thailand.</title>
        <authorList>
            <person name="Kanchanasin P."/>
            <person name="Saeng-In P."/>
            <person name="Phongsopitanun W."/>
            <person name="Yuki M."/>
            <person name="Kudo T."/>
            <person name="Ohkuma M."/>
            <person name="Tanasupawat S."/>
        </authorList>
    </citation>
    <scope>NUCLEOTIDE SEQUENCE [LARGE SCALE GENOMIC DNA]</scope>
    <source>
        <strain evidence="2 3">LCR2-06</strain>
    </source>
</reference>
<gene>
    <name evidence="2" type="ORF">J4709_29765</name>
</gene>
<accession>A0ABS3RYP1</accession>
<dbReference type="GO" id="GO:0016787">
    <property type="term" value="F:hydrolase activity"/>
    <property type="evidence" value="ECO:0007669"/>
    <property type="project" value="UniProtKB-KW"/>
</dbReference>
<evidence type="ECO:0000313" key="3">
    <source>
        <dbReference type="Proteomes" id="UP000680206"/>
    </source>
</evidence>
<dbReference type="InterPro" id="IPR022742">
    <property type="entry name" value="Hydrolase_4"/>
</dbReference>
<name>A0ABS3RYP1_9ACTN</name>
<keyword evidence="2" id="KW-0378">Hydrolase</keyword>
<proteinExistence type="predicted"/>
<evidence type="ECO:0000259" key="1">
    <source>
        <dbReference type="Pfam" id="PF12146"/>
    </source>
</evidence>
<feature type="domain" description="Serine aminopeptidase S33" evidence="1">
    <location>
        <begin position="27"/>
        <end position="246"/>
    </location>
</feature>
<evidence type="ECO:0000313" key="2">
    <source>
        <dbReference type="EMBL" id="MBO2461766.1"/>
    </source>
</evidence>
<dbReference type="Pfam" id="PF12146">
    <property type="entry name" value="Hydrolase_4"/>
    <property type="match status" value="1"/>
</dbReference>
<dbReference type="Gene3D" id="3.40.50.1820">
    <property type="entry name" value="alpha/beta hydrolase"/>
    <property type="match status" value="1"/>
</dbReference>
<organism evidence="2 3">
    <name type="scientific">Actinomadura violacea</name>
    <dbReference type="NCBI Taxonomy" id="2819934"/>
    <lineage>
        <taxon>Bacteria</taxon>
        <taxon>Bacillati</taxon>
        <taxon>Actinomycetota</taxon>
        <taxon>Actinomycetes</taxon>
        <taxon>Streptosporangiales</taxon>
        <taxon>Thermomonosporaceae</taxon>
        <taxon>Actinomadura</taxon>
    </lineage>
</organism>
<dbReference type="RefSeq" id="WP_208245304.1">
    <property type="nucleotide sequence ID" value="NZ_JAGEPF010000018.1"/>
</dbReference>
<comment type="caution">
    <text evidence="2">The sequence shown here is derived from an EMBL/GenBank/DDBJ whole genome shotgun (WGS) entry which is preliminary data.</text>
</comment>
<dbReference type="InterPro" id="IPR050471">
    <property type="entry name" value="AB_hydrolase"/>
</dbReference>
<dbReference type="SUPFAM" id="SSF53474">
    <property type="entry name" value="alpha/beta-Hydrolases"/>
    <property type="match status" value="1"/>
</dbReference>
<keyword evidence="3" id="KW-1185">Reference proteome</keyword>
<protein>
    <submittedName>
        <fullName evidence="2">Alpha/beta fold hydrolase</fullName>
    </submittedName>
</protein>
<sequence>MCLSEKQVSFASVDGLVLRGTLVVPGEVVGAVVLVHGGGVTREEGGFFTRLARGLAEAGLMSLRFDLRAHGESEGRMEELTLSGAANDVRAASQFVLGEAGEAGGERVGLIAASFGGGLAVLHAARYPGMVERLALINPLLHYERRFVDQKPERWQGGSLSPQAAVELARDGFLPHSAAVRHGRAMLNEVFHVRPDRLLGEVRAPTLIVHGTADTFIPLQWSQEAAPQFGRSGAELVVVEGMQHGVAMPDDPRYLHPQTRAWQAETIARFAAFFGGRADR</sequence>
<dbReference type="InterPro" id="IPR029058">
    <property type="entry name" value="AB_hydrolase_fold"/>
</dbReference>
<dbReference type="PANTHER" id="PTHR43433">
    <property type="entry name" value="HYDROLASE, ALPHA/BETA FOLD FAMILY PROTEIN"/>
    <property type="match status" value="1"/>
</dbReference>
<dbReference type="Proteomes" id="UP000680206">
    <property type="component" value="Unassembled WGS sequence"/>
</dbReference>